<gene>
    <name evidence="4" type="ordered locus">Fluta_3514</name>
</gene>
<dbReference type="InterPro" id="IPR049280">
    <property type="entry name" value="DUF6852"/>
</dbReference>
<evidence type="ECO:0000259" key="2">
    <source>
        <dbReference type="Pfam" id="PF18347"/>
    </source>
</evidence>
<reference evidence="5" key="2">
    <citation type="submission" date="2011-02" db="EMBL/GenBank/DDBJ databases">
        <title>The complete genome of Fluviicola taffensis DSM 16823.</title>
        <authorList>
            <consortium name="US DOE Joint Genome Institute (JGI-PGF)"/>
            <person name="Lucas S."/>
            <person name="Copeland A."/>
            <person name="Lapidus A."/>
            <person name="Bruce D."/>
            <person name="Goodwin L."/>
            <person name="Pitluck S."/>
            <person name="Kyrpides N."/>
            <person name="Mavromatis K."/>
            <person name="Ivanova N."/>
            <person name="Mikhailova N."/>
            <person name="Pagani I."/>
            <person name="Chertkov O."/>
            <person name="Detter J.C."/>
            <person name="Han C."/>
            <person name="Tapia R."/>
            <person name="Land M."/>
            <person name="Hauser L."/>
            <person name="Markowitz V."/>
            <person name="Cheng J.-F."/>
            <person name="Hugenholtz P."/>
            <person name="Woyke T."/>
            <person name="Wu D."/>
            <person name="Tindall B."/>
            <person name="Pomrenke H.G."/>
            <person name="Brambilla E."/>
            <person name="Klenk H.-P."/>
            <person name="Eisen J.A."/>
        </authorList>
    </citation>
    <scope>NUCLEOTIDE SEQUENCE [LARGE SCALE GENOMIC DNA]</scope>
    <source>
        <strain evidence="5">DSM 16823 / RW262 / RW262</strain>
    </source>
</reference>
<dbReference type="Gene3D" id="1.10.10.1650">
    <property type="match status" value="1"/>
</dbReference>
<dbReference type="InterPro" id="IPR041218">
    <property type="entry name" value="DUF5606"/>
</dbReference>
<proteinExistence type="predicted"/>
<dbReference type="RefSeq" id="WP_013688252.1">
    <property type="nucleotide sequence ID" value="NC_015321.1"/>
</dbReference>
<dbReference type="InterPro" id="IPR049281">
    <property type="entry name" value="BVU_3817-like_C_sf"/>
</dbReference>
<dbReference type="Pfam" id="PF21186">
    <property type="entry name" value="DUF6852"/>
    <property type="match status" value="1"/>
</dbReference>
<dbReference type="Proteomes" id="UP000007463">
    <property type="component" value="Chromosome"/>
</dbReference>
<feature type="compositionally biased region" description="Low complexity" evidence="1">
    <location>
        <begin position="166"/>
        <end position="207"/>
    </location>
</feature>
<evidence type="ECO:0000313" key="4">
    <source>
        <dbReference type="EMBL" id="AEA45485.1"/>
    </source>
</evidence>
<dbReference type="Gene3D" id="2.30.30.730">
    <property type="match status" value="1"/>
</dbReference>
<dbReference type="AlphaFoldDB" id="F2ID70"/>
<dbReference type="Pfam" id="PF18347">
    <property type="entry name" value="DUF5606"/>
    <property type="match status" value="1"/>
</dbReference>
<dbReference type="eggNOG" id="ENOG502ZPSM">
    <property type="taxonomic scope" value="Bacteria"/>
</dbReference>
<dbReference type="EMBL" id="CP002542">
    <property type="protein sequence ID" value="AEA45485.1"/>
    <property type="molecule type" value="Genomic_DNA"/>
</dbReference>
<accession>F2ID70</accession>
<reference evidence="4 5" key="1">
    <citation type="journal article" date="2011" name="Stand. Genomic Sci.">
        <title>Complete genome sequence of the gliding freshwater bacterium Fluviicola taffensis type strain (RW262).</title>
        <authorList>
            <person name="Woyke T."/>
            <person name="Chertkov O."/>
            <person name="Lapidus A."/>
            <person name="Nolan M."/>
            <person name="Lucas S."/>
            <person name="Del Rio T.G."/>
            <person name="Tice H."/>
            <person name="Cheng J.F."/>
            <person name="Tapia R."/>
            <person name="Han C."/>
            <person name="Goodwin L."/>
            <person name="Pitluck S."/>
            <person name="Liolios K."/>
            <person name="Pagani I."/>
            <person name="Ivanova N."/>
            <person name="Huntemann M."/>
            <person name="Mavromatis K."/>
            <person name="Mikhailova N."/>
            <person name="Pati A."/>
            <person name="Chen A."/>
            <person name="Palaniappan K."/>
            <person name="Land M."/>
            <person name="Hauser L."/>
            <person name="Brambilla E.M."/>
            <person name="Rohde M."/>
            <person name="Mwirichia R."/>
            <person name="Sikorski J."/>
            <person name="Tindall B.J."/>
            <person name="Goker M."/>
            <person name="Bristow J."/>
            <person name="Eisen J.A."/>
            <person name="Markowitz V."/>
            <person name="Hugenholtz P."/>
            <person name="Klenk H.P."/>
            <person name="Kyrpides N.C."/>
        </authorList>
    </citation>
    <scope>NUCLEOTIDE SEQUENCE [LARGE SCALE GENOMIC DNA]</scope>
    <source>
        <strain evidence="5">DSM 16823 / RW262 / RW262</strain>
    </source>
</reference>
<feature type="domain" description="DUF5606" evidence="2">
    <location>
        <begin position="3"/>
        <end position="48"/>
    </location>
</feature>
<name>F2ID70_FLUTR</name>
<evidence type="ECO:0000259" key="3">
    <source>
        <dbReference type="Pfam" id="PF21186"/>
    </source>
</evidence>
<dbReference type="KEGG" id="fte:Fluta_3514"/>
<feature type="domain" description="DUF6852" evidence="3">
    <location>
        <begin position="51"/>
        <end position="119"/>
    </location>
</feature>
<feature type="compositionally biased region" description="Basic and acidic residues" evidence="1">
    <location>
        <begin position="136"/>
        <end position="151"/>
    </location>
</feature>
<sequence>MNLTGIIAISGKSGLYRVLAQGKNNIIVESLEDKKRVPAYASDRISALDDISIYTYDDDKPLKEILVSIFEKEKGKETISHKEDQAKLKAYLLEVLPNYDQERVYASDIKKIFQWYNLLFKAGALVIEEEVAEEAPKEKKTAKAAAKKGEETSTDEETPVKKAPAKKAATPKAAVKAPAAKGPVKSAGKATGAKKVAAPKTGSSRGK</sequence>
<feature type="region of interest" description="Disordered" evidence="1">
    <location>
        <begin position="136"/>
        <end position="207"/>
    </location>
</feature>
<protein>
    <submittedName>
        <fullName evidence="4">Uncharacterized protein</fullName>
    </submittedName>
</protein>
<keyword evidence="5" id="KW-1185">Reference proteome</keyword>
<dbReference type="STRING" id="755732.Fluta_3514"/>
<organism evidence="4 5">
    <name type="scientific">Fluviicola taffensis (strain DSM 16823 / NCIMB 13979 / RW262)</name>
    <dbReference type="NCBI Taxonomy" id="755732"/>
    <lineage>
        <taxon>Bacteria</taxon>
        <taxon>Pseudomonadati</taxon>
        <taxon>Bacteroidota</taxon>
        <taxon>Flavobacteriia</taxon>
        <taxon>Flavobacteriales</taxon>
        <taxon>Crocinitomicaceae</taxon>
        <taxon>Fluviicola</taxon>
    </lineage>
</organism>
<dbReference type="InterPro" id="IPR049282">
    <property type="entry name" value="BVU_3817_N_sf"/>
</dbReference>
<evidence type="ECO:0000256" key="1">
    <source>
        <dbReference type="SAM" id="MobiDB-lite"/>
    </source>
</evidence>
<evidence type="ECO:0000313" key="5">
    <source>
        <dbReference type="Proteomes" id="UP000007463"/>
    </source>
</evidence>
<dbReference type="HOGENOM" id="CLU_118060_0_0_10"/>